<evidence type="ECO:0000313" key="1">
    <source>
        <dbReference type="EMBL" id="MBB6670251.1"/>
    </source>
</evidence>
<proteinExistence type="predicted"/>
<accession>A0A7X0RMS0</accession>
<sequence length="397" mass="43684">MTAVAHAERAHALLSASSSHRWLVCTPSVRLEETLPDTAGEAAKKGTLAHEIAELKLQKYFTPMGPRKFNAEMKKLKTNPIYEDEMDAATDVYLEYIQKLVHGFTTPPHVAIEKRLDYSAYAQEGFGTGDCTIVGSGVLSINDLKYGKGHPVSAVGNTQMRLYALGAVAAYRLFHDIRTIRMAIIQPRLNTISEDEISIEELLAWGESIKPIAAKAYAGEGDYIPGEHCKFCRAQATCRARVESIMSATAAAPLKPPLISWEEAAKVLEQFERLGVVNWYGKLKDQALTQLLQGGEVPGWKAVRGRSSRNYANIDAAFAHLMANGIDEALLYERKPLTAPAVEKILKTKQYRELLEEPGHIRVDPGKPTIAPADDKREAITDRIDPATVFGTVAEEA</sequence>
<dbReference type="Pfam" id="PF10926">
    <property type="entry name" value="DUF2800"/>
    <property type="match status" value="1"/>
</dbReference>
<evidence type="ECO:0000313" key="2">
    <source>
        <dbReference type="Proteomes" id="UP000547209"/>
    </source>
</evidence>
<protein>
    <submittedName>
        <fullName evidence="1">DUF2800 domain-containing protein</fullName>
    </submittedName>
</protein>
<dbReference type="RefSeq" id="WP_185141693.1">
    <property type="nucleotide sequence ID" value="NZ_JACJVP010000007.1"/>
</dbReference>
<comment type="caution">
    <text evidence="1">The sequence shown here is derived from an EMBL/GenBank/DDBJ whole genome shotgun (WGS) entry which is preliminary data.</text>
</comment>
<gene>
    <name evidence="1" type="ORF">H7C19_06075</name>
</gene>
<dbReference type="Proteomes" id="UP000547209">
    <property type="component" value="Unassembled WGS sequence"/>
</dbReference>
<name>A0A7X0RMS0_9BACL</name>
<organism evidence="1 2">
    <name type="scientific">Cohnella nanjingensis</name>
    <dbReference type="NCBI Taxonomy" id="1387779"/>
    <lineage>
        <taxon>Bacteria</taxon>
        <taxon>Bacillati</taxon>
        <taxon>Bacillota</taxon>
        <taxon>Bacilli</taxon>
        <taxon>Bacillales</taxon>
        <taxon>Paenibacillaceae</taxon>
        <taxon>Cohnella</taxon>
    </lineage>
</organism>
<reference evidence="1 2" key="1">
    <citation type="submission" date="2020-08" db="EMBL/GenBank/DDBJ databases">
        <title>Cohnella phylogeny.</title>
        <authorList>
            <person name="Dunlap C."/>
        </authorList>
    </citation>
    <scope>NUCLEOTIDE SEQUENCE [LARGE SCALE GENOMIC DNA]</scope>
    <source>
        <strain evidence="1 2">DSM 28246</strain>
    </source>
</reference>
<dbReference type="EMBL" id="JACJVP010000007">
    <property type="protein sequence ID" value="MBB6670251.1"/>
    <property type="molecule type" value="Genomic_DNA"/>
</dbReference>
<keyword evidence="2" id="KW-1185">Reference proteome</keyword>
<dbReference type="InterPro" id="IPR021229">
    <property type="entry name" value="DUF2800"/>
</dbReference>
<dbReference type="AlphaFoldDB" id="A0A7X0RMS0"/>